<reference evidence="1 2" key="1">
    <citation type="journal article" date="2021" name="Nat. Commun.">
        <title>Genetic determinants of endophytism in the Arabidopsis root mycobiome.</title>
        <authorList>
            <person name="Mesny F."/>
            <person name="Miyauchi S."/>
            <person name="Thiergart T."/>
            <person name="Pickel B."/>
            <person name="Atanasova L."/>
            <person name="Karlsson M."/>
            <person name="Huettel B."/>
            <person name="Barry K.W."/>
            <person name="Haridas S."/>
            <person name="Chen C."/>
            <person name="Bauer D."/>
            <person name="Andreopoulos W."/>
            <person name="Pangilinan J."/>
            <person name="LaButti K."/>
            <person name="Riley R."/>
            <person name="Lipzen A."/>
            <person name="Clum A."/>
            <person name="Drula E."/>
            <person name="Henrissat B."/>
            <person name="Kohler A."/>
            <person name="Grigoriev I.V."/>
            <person name="Martin F.M."/>
            <person name="Hacquard S."/>
        </authorList>
    </citation>
    <scope>NUCLEOTIDE SEQUENCE [LARGE SCALE GENOMIC DNA]</scope>
    <source>
        <strain evidence="1 2">MPI-SDFR-AT-0079</strain>
    </source>
</reference>
<gene>
    <name evidence="1" type="ORF">F5144DRAFT_590986</name>
</gene>
<comment type="caution">
    <text evidence="1">The sequence shown here is derived from an EMBL/GenBank/DDBJ whole genome shotgun (WGS) entry which is preliminary data.</text>
</comment>
<dbReference type="EMBL" id="JAGIZQ010000002">
    <property type="protein sequence ID" value="KAH6641802.1"/>
    <property type="molecule type" value="Genomic_DNA"/>
</dbReference>
<keyword evidence="2" id="KW-1185">Reference proteome</keyword>
<sequence>MSLGATSHSRRAGLMPCCSRWGECLVPASRQPRKAPTELYAHAVNPQQPIPPPNNGGSTAQDTRGNRPPDPTAATGSMPPSITAAGAPKWPDPQIGAVPREWRYRPAAVQQPVGVAWTLLVVQMWKCFDRGVPDPETLTRFQRRHRTNQPQMRQAPGLGPVFVGRQLGCREPMASGALQFNNSRHWTRTELNNNGSKMSSILPRSIRLQGLKGLNGLHQTISPSSHIQSPPGVAASCVTSMESCSAWPDLNLSSTHSPRP</sequence>
<evidence type="ECO:0000313" key="2">
    <source>
        <dbReference type="Proteomes" id="UP000724584"/>
    </source>
</evidence>
<proteinExistence type="predicted"/>
<dbReference type="Proteomes" id="UP000724584">
    <property type="component" value="Unassembled WGS sequence"/>
</dbReference>
<protein>
    <submittedName>
        <fullName evidence="1">Uncharacterized protein</fullName>
    </submittedName>
</protein>
<organism evidence="1 2">
    <name type="scientific">Chaetomium tenue</name>
    <dbReference type="NCBI Taxonomy" id="1854479"/>
    <lineage>
        <taxon>Eukaryota</taxon>
        <taxon>Fungi</taxon>
        <taxon>Dikarya</taxon>
        <taxon>Ascomycota</taxon>
        <taxon>Pezizomycotina</taxon>
        <taxon>Sordariomycetes</taxon>
        <taxon>Sordariomycetidae</taxon>
        <taxon>Sordariales</taxon>
        <taxon>Chaetomiaceae</taxon>
        <taxon>Chaetomium</taxon>
    </lineage>
</organism>
<evidence type="ECO:0000313" key="1">
    <source>
        <dbReference type="EMBL" id="KAH6641802.1"/>
    </source>
</evidence>
<name>A0ACB7PJN0_9PEZI</name>
<accession>A0ACB7PJN0</accession>